<evidence type="ECO:0000313" key="8">
    <source>
        <dbReference type="Proteomes" id="UP000321577"/>
    </source>
</evidence>
<keyword evidence="1 5" id="KW-0732">Signal</keyword>
<feature type="domain" description="Calx-beta" evidence="6">
    <location>
        <begin position="581"/>
        <end position="681"/>
    </location>
</feature>
<feature type="signal peptide" evidence="5">
    <location>
        <begin position="1"/>
        <end position="24"/>
    </location>
</feature>
<evidence type="ECO:0000259" key="6">
    <source>
        <dbReference type="SMART" id="SM00237"/>
    </source>
</evidence>
<name>A0A512MC62_9BACT</name>
<dbReference type="Pfam" id="PF03160">
    <property type="entry name" value="Calx-beta"/>
    <property type="match status" value="3"/>
</dbReference>
<dbReference type="Proteomes" id="UP000321577">
    <property type="component" value="Unassembled WGS sequence"/>
</dbReference>
<dbReference type="Gene3D" id="2.60.40.2030">
    <property type="match status" value="4"/>
</dbReference>
<accession>A0A512MC62</accession>
<organism evidence="7 8">
    <name type="scientific">Brevifollis gellanilyticus</name>
    <dbReference type="NCBI Taxonomy" id="748831"/>
    <lineage>
        <taxon>Bacteria</taxon>
        <taxon>Pseudomonadati</taxon>
        <taxon>Verrucomicrobiota</taxon>
        <taxon>Verrucomicrobiia</taxon>
        <taxon>Verrucomicrobiales</taxon>
        <taxon>Verrucomicrobiaceae</taxon>
    </lineage>
</organism>
<evidence type="ECO:0000256" key="4">
    <source>
        <dbReference type="SAM" id="MobiDB-lite"/>
    </source>
</evidence>
<proteinExistence type="predicted"/>
<evidence type="ECO:0000256" key="3">
    <source>
        <dbReference type="ARBA" id="ARBA00022837"/>
    </source>
</evidence>
<dbReference type="Pfam" id="PF17957">
    <property type="entry name" value="Big_7"/>
    <property type="match status" value="1"/>
</dbReference>
<dbReference type="Gene3D" id="2.60.40.10">
    <property type="entry name" value="Immunoglobulins"/>
    <property type="match status" value="1"/>
</dbReference>
<keyword evidence="8" id="KW-1185">Reference proteome</keyword>
<reference evidence="7 8" key="1">
    <citation type="submission" date="2019-07" db="EMBL/GenBank/DDBJ databases">
        <title>Whole genome shotgun sequence of Brevifollis gellanilyticus NBRC 108608.</title>
        <authorList>
            <person name="Hosoyama A."/>
            <person name="Uohara A."/>
            <person name="Ohji S."/>
            <person name="Ichikawa N."/>
        </authorList>
    </citation>
    <scope>NUCLEOTIDE SEQUENCE [LARGE SCALE GENOMIC DNA]</scope>
    <source>
        <strain evidence="7 8">NBRC 108608</strain>
    </source>
</reference>
<dbReference type="InterPro" id="IPR026919">
    <property type="entry name" value="ADGRV1"/>
</dbReference>
<dbReference type="RefSeq" id="WP_170266866.1">
    <property type="nucleotide sequence ID" value="NZ_BKAG01000028.1"/>
</dbReference>
<feature type="domain" description="Calx-beta" evidence="6">
    <location>
        <begin position="463"/>
        <end position="569"/>
    </location>
</feature>
<dbReference type="PANTHER" id="PTHR46682">
    <property type="entry name" value="ADHESION G-PROTEIN COUPLED RECEPTOR V1"/>
    <property type="match status" value="1"/>
</dbReference>
<evidence type="ECO:0000256" key="1">
    <source>
        <dbReference type="ARBA" id="ARBA00022729"/>
    </source>
</evidence>
<dbReference type="EMBL" id="BKAG01000028">
    <property type="protein sequence ID" value="GEP44323.1"/>
    <property type="molecule type" value="Genomic_DNA"/>
</dbReference>
<evidence type="ECO:0000313" key="7">
    <source>
        <dbReference type="EMBL" id="GEP44323.1"/>
    </source>
</evidence>
<dbReference type="PANTHER" id="PTHR46682:SF1">
    <property type="entry name" value="ADHESION G-PROTEIN COUPLED RECEPTOR V1"/>
    <property type="match status" value="1"/>
</dbReference>
<dbReference type="InterPro" id="IPR003644">
    <property type="entry name" value="Calx_beta"/>
</dbReference>
<dbReference type="AlphaFoldDB" id="A0A512MC62"/>
<dbReference type="SUPFAM" id="SSF141072">
    <property type="entry name" value="CalX-like"/>
    <property type="match status" value="4"/>
</dbReference>
<feature type="chain" id="PRO_5022083674" description="Calx-beta domain-containing protein" evidence="5">
    <location>
        <begin position="25"/>
        <end position="1180"/>
    </location>
</feature>
<sequence length="1180" mass="120307">MILSRTFSRLLSVFTLAGLSIASATTVTTPDNGDVFLGVRASGGQGSGVSLLINLADDTALKNAAAGSTQSLGNFEAALTTAFGANWATRSDVSWGVFGARNLTNPVVYGSRPQSPVGFPATAYAEQDLTQRTSTKNQVVSVTEAYALLDQFSSSANIALQTNSLNSGSYSFQVGAAGTTDFGSLSQWTTIEGDFSAGVSGTVLDFFLYGGTPSLPATSRLGSFEISSTGAVSFTRALPAGVAGIKFAAAAFHADEDDGHVTLTFRRTDDVSAAVSATFSTVNDSALAGTDYTAQSNVTVSFAINEFEKTVQVPVQDRAGISASRSFNVTLANASSGAQLVSPSSATVTINDTDSEVQFTSATASLRALNVLNQENTVELTVNRLGNLTEAATVNASIGVSSTLSNGTHFTFTSPTQIEFIAGDNSETIEIPLSSIPANVLPGTIVVTLGSPTGTSLGTIASSTVTVLPNSGEIAFSSATFTANAVTAANVPNVATVTLTRTNGTVGSASVNVASTGGTLTSGTHYVALADPTTVTFADGVSSASFDIQLNAISAGLIASGASIDLALSSPTNSATIGTQATATLTITGTPGSISISAASYNVREEIGTFQLPLVRTGGTTGAVSVTVSTTAGTATAGTDFTAITNQVVTFAEGVSTVNVPVTILNTVANEPNELFTVTISGASAVGTTSATLRILDADAAAPTLTLTAPKAGSKVTGNATVNLVGSAKDNKELASIQLQFNGAAAVNVPFTLDAKGVPSFTFPVTAQRGTNIAVLRAYDFRGNASAAVSVNFIFDDPFAPLAGTYKGLARPSETTVPSHSNNGLVDIAVTAAGSFSGKLTIDGLVLPFSGVIGNNGIARIGASGVDKFRVERPNKPAFEISFALDLSSTPGVKRITGTVTEYRRATLVGTSSLTAERAGFGKTASVPANYTGNKGAYTFVVPVQPQSSAFNAQDYPQGDGVGTATVKADGSVTLAGTLADGTKFTASSVLWANLSLPLYVELYAKAGSFGGTITFNDLLPASDFSGTNLFWFRPYQNLQHYPYGWPEGLATVLNGAKYVVGATSSLGTLPPANADLGNAALEFTDGLLSEDVTKAVNVDVKDKATNAPVADKSFSLSITQASGLFSGKFTHTDGTQPAFSGVVYQKGSQRGGYGHFLSSTPKVRDGTGEAGAVTLSPRQ</sequence>
<dbReference type="GO" id="GO:0004930">
    <property type="term" value="F:G protein-coupled receptor activity"/>
    <property type="evidence" value="ECO:0007669"/>
    <property type="project" value="InterPro"/>
</dbReference>
<dbReference type="SMART" id="SM00237">
    <property type="entry name" value="Calx_beta"/>
    <property type="match status" value="3"/>
</dbReference>
<dbReference type="InterPro" id="IPR013783">
    <property type="entry name" value="Ig-like_fold"/>
</dbReference>
<gene>
    <name evidence="7" type="ORF">BGE01nite_36140</name>
</gene>
<evidence type="ECO:0000256" key="5">
    <source>
        <dbReference type="SAM" id="SignalP"/>
    </source>
</evidence>
<dbReference type="GO" id="GO:0016020">
    <property type="term" value="C:membrane"/>
    <property type="evidence" value="ECO:0007669"/>
    <property type="project" value="InterPro"/>
</dbReference>
<comment type="caution">
    <text evidence="7">The sequence shown here is derived from an EMBL/GenBank/DDBJ whole genome shotgun (WGS) entry which is preliminary data.</text>
</comment>
<keyword evidence="2" id="KW-0677">Repeat</keyword>
<dbReference type="InterPro" id="IPR038081">
    <property type="entry name" value="CalX-like_sf"/>
</dbReference>
<evidence type="ECO:0000256" key="2">
    <source>
        <dbReference type="ARBA" id="ARBA00022737"/>
    </source>
</evidence>
<keyword evidence="3" id="KW-0106">Calcium</keyword>
<protein>
    <recommendedName>
        <fullName evidence="6">Calx-beta domain-containing protein</fullName>
    </recommendedName>
</protein>
<feature type="region of interest" description="Disordered" evidence="4">
    <location>
        <begin position="1157"/>
        <end position="1180"/>
    </location>
</feature>
<feature type="domain" description="Calx-beta" evidence="6">
    <location>
        <begin position="233"/>
        <end position="332"/>
    </location>
</feature>